<evidence type="ECO:0000256" key="2">
    <source>
        <dbReference type="ARBA" id="ARBA00006906"/>
    </source>
</evidence>
<dbReference type="InterPro" id="IPR013785">
    <property type="entry name" value="Aldolase_TIM"/>
</dbReference>
<comment type="subunit">
    <text evidence="3">Homotrimer.</text>
</comment>
<reference evidence="6" key="1">
    <citation type="submission" date="2022-01" db="EMBL/GenBank/DDBJ databases">
        <title>Colwellia maritima, isolated from seawater.</title>
        <authorList>
            <person name="Kristyanto S."/>
            <person name="Jung J."/>
            <person name="Jeon C.O."/>
        </authorList>
    </citation>
    <scope>NUCLEOTIDE SEQUENCE</scope>
    <source>
        <strain evidence="6">MSW7</strain>
    </source>
</reference>
<dbReference type="EMBL" id="JAKKSL010000005">
    <property type="protein sequence ID" value="MCI2285372.1"/>
    <property type="molecule type" value="Genomic_DNA"/>
</dbReference>
<gene>
    <name evidence="6" type="ORF">L3081_20780</name>
</gene>
<evidence type="ECO:0000256" key="1">
    <source>
        <dbReference type="ARBA" id="ARBA00004761"/>
    </source>
</evidence>
<accession>A0ABS9X6H5</accession>
<dbReference type="SUPFAM" id="SSF51569">
    <property type="entry name" value="Aldolase"/>
    <property type="match status" value="1"/>
</dbReference>
<name>A0ABS9X6H5_9GAMM</name>
<protein>
    <recommendedName>
        <fullName evidence="8">2-dehydro-3-deoxy-6-phosphogalactonate aldolase</fullName>
    </recommendedName>
</protein>
<keyword evidence="4" id="KW-0456">Lyase</keyword>
<comment type="caution">
    <text evidence="6">The sequence shown here is derived from an EMBL/GenBank/DDBJ whole genome shotgun (WGS) entry which is preliminary data.</text>
</comment>
<dbReference type="Gene3D" id="3.20.20.70">
    <property type="entry name" value="Aldolase class I"/>
    <property type="match status" value="1"/>
</dbReference>
<proteinExistence type="inferred from homology"/>
<comment type="similarity">
    <text evidence="2">Belongs to the KHG/KDPG aldolase family.</text>
</comment>
<keyword evidence="7" id="KW-1185">Reference proteome</keyword>
<evidence type="ECO:0000256" key="5">
    <source>
        <dbReference type="ARBA" id="ARBA00023277"/>
    </source>
</evidence>
<evidence type="ECO:0000313" key="7">
    <source>
        <dbReference type="Proteomes" id="UP001139646"/>
    </source>
</evidence>
<sequence>MTATEAFTAVDAGAEIVKLFPGEMLTPSVVKALRAVLPPHIMCIPVGGIAADAEQMKKYQSAGANGFGLGSGLYQPGMSDEQLTLTAKSYITAWQSACDQMA</sequence>
<organism evidence="6 7">
    <name type="scientific">Colwellia maritima</name>
    <dbReference type="NCBI Taxonomy" id="2912588"/>
    <lineage>
        <taxon>Bacteria</taxon>
        <taxon>Pseudomonadati</taxon>
        <taxon>Pseudomonadota</taxon>
        <taxon>Gammaproteobacteria</taxon>
        <taxon>Alteromonadales</taxon>
        <taxon>Colwelliaceae</taxon>
        <taxon>Colwellia</taxon>
    </lineage>
</organism>
<dbReference type="PANTHER" id="PTHR30246:SF1">
    <property type="entry name" value="2-DEHYDRO-3-DEOXY-6-PHOSPHOGALACTONATE ALDOLASE-RELATED"/>
    <property type="match status" value="1"/>
</dbReference>
<dbReference type="RefSeq" id="WP_242288256.1">
    <property type="nucleotide sequence ID" value="NZ_JAKKSL010000005.1"/>
</dbReference>
<evidence type="ECO:0000256" key="3">
    <source>
        <dbReference type="ARBA" id="ARBA00011233"/>
    </source>
</evidence>
<dbReference type="InterPro" id="IPR000887">
    <property type="entry name" value="Aldlse_KDPG_KHG"/>
</dbReference>
<keyword evidence="5" id="KW-0119">Carbohydrate metabolism</keyword>
<evidence type="ECO:0000313" key="6">
    <source>
        <dbReference type="EMBL" id="MCI2285372.1"/>
    </source>
</evidence>
<evidence type="ECO:0008006" key="8">
    <source>
        <dbReference type="Google" id="ProtNLM"/>
    </source>
</evidence>
<dbReference type="Proteomes" id="UP001139646">
    <property type="component" value="Unassembled WGS sequence"/>
</dbReference>
<evidence type="ECO:0000256" key="4">
    <source>
        <dbReference type="ARBA" id="ARBA00023239"/>
    </source>
</evidence>
<comment type="pathway">
    <text evidence="1">Carbohydrate acid metabolism.</text>
</comment>
<dbReference type="PANTHER" id="PTHR30246">
    <property type="entry name" value="2-KETO-3-DEOXY-6-PHOSPHOGLUCONATE ALDOLASE"/>
    <property type="match status" value="1"/>
</dbReference>